<organism evidence="1 2">
    <name type="scientific">Paenibacillus antri</name>
    <dbReference type="NCBI Taxonomy" id="2582848"/>
    <lineage>
        <taxon>Bacteria</taxon>
        <taxon>Bacillati</taxon>
        <taxon>Bacillota</taxon>
        <taxon>Bacilli</taxon>
        <taxon>Bacillales</taxon>
        <taxon>Paenibacillaceae</taxon>
        <taxon>Paenibacillus</taxon>
    </lineage>
</organism>
<dbReference type="AlphaFoldDB" id="A0A5R9GGQ5"/>
<dbReference type="RefSeq" id="WP_138193549.1">
    <property type="nucleotide sequence ID" value="NZ_VCIW01000004.1"/>
</dbReference>
<evidence type="ECO:0000313" key="2">
    <source>
        <dbReference type="Proteomes" id="UP000309676"/>
    </source>
</evidence>
<dbReference type="Proteomes" id="UP000309676">
    <property type="component" value="Unassembled WGS sequence"/>
</dbReference>
<proteinExistence type="predicted"/>
<protein>
    <submittedName>
        <fullName evidence="1">Uncharacterized protein</fullName>
    </submittedName>
</protein>
<evidence type="ECO:0000313" key="1">
    <source>
        <dbReference type="EMBL" id="TLS52558.1"/>
    </source>
</evidence>
<reference evidence="1 2" key="1">
    <citation type="submission" date="2019-05" db="EMBL/GenBank/DDBJ databases">
        <authorList>
            <person name="Narsing Rao M.P."/>
            <person name="Li W.J."/>
        </authorList>
    </citation>
    <scope>NUCLEOTIDE SEQUENCE [LARGE SCALE GENOMIC DNA]</scope>
    <source>
        <strain evidence="1 2">SYSU_K30003</strain>
    </source>
</reference>
<accession>A0A5R9GGQ5</accession>
<dbReference type="EMBL" id="VCIW01000004">
    <property type="protein sequence ID" value="TLS52558.1"/>
    <property type="molecule type" value="Genomic_DNA"/>
</dbReference>
<name>A0A5R9GGQ5_9BACL</name>
<sequence>MGVKFNREYKDIVTDLANAIGTIDDSYEAFEMDADDWSALASAEQAEFMRTLADDIFYGLGSMPKLSIGSGTIEYDPANHVLKVHSHENVVHVIQLI</sequence>
<gene>
    <name evidence="1" type="ORF">FE782_07935</name>
</gene>
<comment type="caution">
    <text evidence="1">The sequence shown here is derived from an EMBL/GenBank/DDBJ whole genome shotgun (WGS) entry which is preliminary data.</text>
</comment>
<keyword evidence="2" id="KW-1185">Reference proteome</keyword>
<dbReference type="OrthoDB" id="2085824at2"/>